<accession>B5EVZ2</accession>
<name>B5EVZ2_ALIFM</name>
<sequence>MKYLIRNFLLAFPILWMLFIWLGPIVYLGHYDDFVYDSSVKYYGDGKKPSGFMSSDLDLMIGLFIFLPSLFINIIYTTYKRFWWWVGGYIFLIFCLTAL</sequence>
<keyword evidence="1" id="KW-1133">Transmembrane helix</keyword>
<proteinExistence type="predicted"/>
<dbReference type="HOGENOM" id="CLU_2319330_0_0_6"/>
<dbReference type="AlphaFoldDB" id="B5EVZ2"/>
<dbReference type="EMBL" id="CP001134">
    <property type="protein sequence ID" value="ACH64691.1"/>
    <property type="molecule type" value="Genomic_DNA"/>
</dbReference>
<geneLocation type="plasmid" evidence="2 3">
    <name>pMJ100</name>
</geneLocation>
<dbReference type="Proteomes" id="UP000001857">
    <property type="component" value="Plasmid pMJ100"/>
</dbReference>
<feature type="transmembrane region" description="Helical" evidence="1">
    <location>
        <begin position="82"/>
        <end position="98"/>
    </location>
</feature>
<feature type="transmembrane region" description="Helical" evidence="1">
    <location>
        <begin position="57"/>
        <end position="76"/>
    </location>
</feature>
<gene>
    <name evidence="2" type="ordered locus">VFMJ11_B0049</name>
</gene>
<reference evidence="3" key="1">
    <citation type="submission" date="2008-08" db="EMBL/GenBank/DDBJ databases">
        <title>Complete sequence of Vibrio fischeri strain MJ11.</title>
        <authorList>
            <person name="Mandel M.J."/>
            <person name="Stabb E.V."/>
            <person name="Ruby E.G."/>
            <person name="Ferriera S."/>
            <person name="Johnson J."/>
            <person name="Kravitz S."/>
            <person name="Beeson K."/>
            <person name="Sutton G."/>
            <person name="Rogers Y.-H."/>
            <person name="Friedman R."/>
            <person name="Frazier M."/>
            <person name="Venter J.C."/>
        </authorList>
    </citation>
    <scope>NUCLEOTIDE SEQUENCE [LARGE SCALE GENOMIC DNA]</scope>
    <source>
        <strain evidence="3">MJ11</strain>
        <plasmid evidence="3">Plasmid pMJ100</plasmid>
    </source>
</reference>
<reference evidence="2 3" key="2">
    <citation type="journal article" date="2009" name="Nature">
        <title>A single regulatory gene is sufficient to alter bacterial host range.</title>
        <authorList>
            <person name="Mandel M.J."/>
            <person name="Wollenberg M.S."/>
            <person name="Stabb E.V."/>
            <person name="Visick K.L."/>
            <person name="Ruby E.G."/>
        </authorList>
    </citation>
    <scope>NUCLEOTIDE SEQUENCE [LARGE SCALE GENOMIC DNA]</scope>
    <source>
        <strain evidence="2 3">MJ11</strain>
        <plasmid evidence="3">Plasmid pMJ100</plasmid>
    </source>
</reference>
<protein>
    <submittedName>
        <fullName evidence="2">Uncharacterized protein</fullName>
    </submittedName>
</protein>
<evidence type="ECO:0000256" key="1">
    <source>
        <dbReference type="SAM" id="Phobius"/>
    </source>
</evidence>
<keyword evidence="1" id="KW-0812">Transmembrane</keyword>
<dbReference type="KEGG" id="vfm:VFMJ11_B0049"/>
<organism evidence="2 3">
    <name type="scientific">Aliivibrio fischeri (strain MJ11)</name>
    <name type="common">Vibrio fischeri</name>
    <dbReference type="NCBI Taxonomy" id="388396"/>
    <lineage>
        <taxon>Bacteria</taxon>
        <taxon>Pseudomonadati</taxon>
        <taxon>Pseudomonadota</taxon>
        <taxon>Gammaproteobacteria</taxon>
        <taxon>Vibrionales</taxon>
        <taxon>Vibrionaceae</taxon>
        <taxon>Aliivibrio</taxon>
    </lineage>
</organism>
<feature type="transmembrane region" description="Helical" evidence="1">
    <location>
        <begin position="6"/>
        <end position="28"/>
    </location>
</feature>
<keyword evidence="1" id="KW-0472">Membrane</keyword>
<evidence type="ECO:0000313" key="2">
    <source>
        <dbReference type="EMBL" id="ACH64691.1"/>
    </source>
</evidence>
<keyword evidence="2" id="KW-0614">Plasmid</keyword>
<dbReference type="RefSeq" id="WP_012534474.1">
    <property type="nucleotide sequence ID" value="NC_011185.1"/>
</dbReference>
<evidence type="ECO:0000313" key="3">
    <source>
        <dbReference type="Proteomes" id="UP000001857"/>
    </source>
</evidence>